<dbReference type="Pfam" id="PF03060">
    <property type="entry name" value="NMO"/>
    <property type="match status" value="2"/>
</dbReference>
<name>A0A6F8ZEC2_9FIRM</name>
<evidence type="ECO:0000256" key="5">
    <source>
        <dbReference type="ARBA" id="ARBA00023002"/>
    </source>
</evidence>
<evidence type="ECO:0000256" key="1">
    <source>
        <dbReference type="ARBA" id="ARBA00003535"/>
    </source>
</evidence>
<dbReference type="EMBL" id="LR778114">
    <property type="protein sequence ID" value="CAB1127949.1"/>
    <property type="molecule type" value="Genomic_DNA"/>
</dbReference>
<evidence type="ECO:0000313" key="7">
    <source>
        <dbReference type="Proteomes" id="UP000503399"/>
    </source>
</evidence>
<dbReference type="AlphaFoldDB" id="A0A6F8ZEC2"/>
<sequence>MLTTRLTAVLGIDRPVLQGGLAYLARAPLAAAVSEAGGLGQITATALVDEQDSPATLAAEIAAVRRRTARPFGVNFALGHRPIDGLLEVAVAERVPVITLTGGNPAPYVDRIKAAGIRLLTLAASLHQARKAESLGADAVVVVGFEGGGHLGRDDVSTLVLVRRVAASVRIPVVASGGFADGFGLVAALALGAEGVEMGTRFVATVESPAHPAYKQALVEAAETGTVIVERSLGRPGRALDTPWARRVLAAEAEAAGAEALWPLLAGAINRRAALEGDLAHGLAWAGQAAGLITDVPPVAVLLERMEAEARQALERLAAAAGRAW</sequence>
<accession>A0A6F8ZEC2</accession>
<proteinExistence type="predicted"/>
<dbReference type="GO" id="GO:0018580">
    <property type="term" value="F:nitronate monooxygenase activity"/>
    <property type="evidence" value="ECO:0007669"/>
    <property type="project" value="InterPro"/>
</dbReference>
<gene>
    <name evidence="6" type="ORF">R50_0443</name>
</gene>
<dbReference type="Gene3D" id="3.20.20.70">
    <property type="entry name" value="Aldolase class I"/>
    <property type="match status" value="1"/>
</dbReference>
<dbReference type="PANTHER" id="PTHR32332:SF20">
    <property type="entry name" value="2-NITROPROPANE DIOXYGENASE-LIKE PROTEIN"/>
    <property type="match status" value="1"/>
</dbReference>
<dbReference type="SUPFAM" id="SSF51412">
    <property type="entry name" value="Inosine monophosphate dehydrogenase (IMPDH)"/>
    <property type="match status" value="1"/>
</dbReference>
<keyword evidence="5 6" id="KW-0560">Oxidoreductase</keyword>
<keyword evidence="3" id="KW-0285">Flavoprotein</keyword>
<protein>
    <recommendedName>
        <fullName evidence="2">Probable nitronate monooxygenase</fullName>
    </recommendedName>
</protein>
<dbReference type="PANTHER" id="PTHR32332">
    <property type="entry name" value="2-NITROPROPANE DIOXYGENASE"/>
    <property type="match status" value="1"/>
</dbReference>
<dbReference type="InterPro" id="IPR013785">
    <property type="entry name" value="Aldolase_TIM"/>
</dbReference>
<reference evidence="6 7" key="1">
    <citation type="submission" date="2020-02" db="EMBL/GenBank/DDBJ databases">
        <authorList>
            <person name="Hogendoorn C."/>
        </authorList>
    </citation>
    <scope>NUCLEOTIDE SEQUENCE [LARGE SCALE GENOMIC DNA]</scope>
    <source>
        <strain evidence="6">R501</strain>
    </source>
</reference>
<organism evidence="6 7">
    <name type="scientific">Candidatus Hydrogenisulfobacillus filiaventi</name>
    <dbReference type="NCBI Taxonomy" id="2707344"/>
    <lineage>
        <taxon>Bacteria</taxon>
        <taxon>Bacillati</taxon>
        <taxon>Bacillota</taxon>
        <taxon>Clostridia</taxon>
        <taxon>Eubacteriales</taxon>
        <taxon>Clostridiales Family XVII. Incertae Sedis</taxon>
        <taxon>Candidatus Hydrogenisulfobacillus</taxon>
    </lineage>
</organism>
<keyword evidence="7" id="KW-1185">Reference proteome</keyword>
<dbReference type="Proteomes" id="UP000503399">
    <property type="component" value="Chromosome"/>
</dbReference>
<evidence type="ECO:0000256" key="2">
    <source>
        <dbReference type="ARBA" id="ARBA00013457"/>
    </source>
</evidence>
<dbReference type="CDD" id="cd04730">
    <property type="entry name" value="NPD_like"/>
    <property type="match status" value="1"/>
</dbReference>
<evidence type="ECO:0000313" key="6">
    <source>
        <dbReference type="EMBL" id="CAB1127949.1"/>
    </source>
</evidence>
<evidence type="ECO:0000256" key="4">
    <source>
        <dbReference type="ARBA" id="ARBA00022643"/>
    </source>
</evidence>
<keyword evidence="4" id="KW-0288">FMN</keyword>
<evidence type="ECO:0000256" key="3">
    <source>
        <dbReference type="ARBA" id="ARBA00022630"/>
    </source>
</evidence>
<dbReference type="KEGG" id="hfv:R50_0443"/>
<comment type="function">
    <text evidence="1">Nitronate monooxygenase that uses molecular oxygen to catalyze the oxidative denitrification of alkyl nitronates. Acts on propionate 3-nitronate (P3N), the presumed physiological substrate. Probably functions in the detoxification of P3N, a metabolic poison produced by plants and fungi as a defense mechanism.</text>
</comment>
<dbReference type="InterPro" id="IPR004136">
    <property type="entry name" value="NMO"/>
</dbReference>